<proteinExistence type="predicted"/>
<accession>A0A0B2UJE9</accession>
<protein>
    <submittedName>
        <fullName evidence="2">Uncharacterized protein</fullName>
    </submittedName>
</protein>
<keyword evidence="3" id="KW-1185">Reference proteome</keyword>
<sequence length="127" mass="14569">MGNRTKWEWKVLRGTSRGNDRTENETNLQSISTNKNSQKRQPPSIIHNREPIYKTTAITPNPKVQMKPGNSLNLSKAGIYLIYKRQFRSLLLIFRLESKGPLPASRTMQIPILSCFRSSCYCKNPST</sequence>
<organism evidence="2 3">
    <name type="scientific">Toxocara canis</name>
    <name type="common">Canine roundworm</name>
    <dbReference type="NCBI Taxonomy" id="6265"/>
    <lineage>
        <taxon>Eukaryota</taxon>
        <taxon>Metazoa</taxon>
        <taxon>Ecdysozoa</taxon>
        <taxon>Nematoda</taxon>
        <taxon>Chromadorea</taxon>
        <taxon>Rhabditida</taxon>
        <taxon>Spirurina</taxon>
        <taxon>Ascaridomorpha</taxon>
        <taxon>Ascaridoidea</taxon>
        <taxon>Toxocaridae</taxon>
        <taxon>Toxocara</taxon>
    </lineage>
</organism>
<evidence type="ECO:0000313" key="2">
    <source>
        <dbReference type="EMBL" id="KHN71196.1"/>
    </source>
</evidence>
<evidence type="ECO:0000256" key="1">
    <source>
        <dbReference type="SAM" id="MobiDB-lite"/>
    </source>
</evidence>
<dbReference type="AlphaFoldDB" id="A0A0B2UJE9"/>
<comment type="caution">
    <text evidence="2">The sequence shown here is derived from an EMBL/GenBank/DDBJ whole genome shotgun (WGS) entry which is preliminary data.</text>
</comment>
<dbReference type="EMBL" id="JPKZ01022591">
    <property type="protein sequence ID" value="KHN71196.1"/>
    <property type="molecule type" value="Genomic_DNA"/>
</dbReference>
<gene>
    <name evidence="2" type="ORF">Tcan_00347</name>
</gene>
<evidence type="ECO:0000313" key="3">
    <source>
        <dbReference type="Proteomes" id="UP000031036"/>
    </source>
</evidence>
<dbReference type="Proteomes" id="UP000031036">
    <property type="component" value="Unassembled WGS sequence"/>
</dbReference>
<feature type="region of interest" description="Disordered" evidence="1">
    <location>
        <begin position="14"/>
        <end position="43"/>
    </location>
</feature>
<name>A0A0B2UJE9_TOXCA</name>
<reference evidence="2 3" key="1">
    <citation type="submission" date="2014-11" db="EMBL/GenBank/DDBJ databases">
        <title>Genetic blueprint of the zoonotic pathogen Toxocara canis.</title>
        <authorList>
            <person name="Zhu X.-Q."/>
            <person name="Korhonen P.K."/>
            <person name="Cai H."/>
            <person name="Young N.D."/>
            <person name="Nejsum P."/>
            <person name="von Samson-Himmelstjerna G."/>
            <person name="Boag P.R."/>
            <person name="Tan P."/>
            <person name="Li Q."/>
            <person name="Min J."/>
            <person name="Yang Y."/>
            <person name="Wang X."/>
            <person name="Fang X."/>
            <person name="Hall R.S."/>
            <person name="Hofmann A."/>
            <person name="Sternberg P.W."/>
            <person name="Jex A.R."/>
            <person name="Gasser R.B."/>
        </authorList>
    </citation>
    <scope>NUCLEOTIDE SEQUENCE [LARGE SCALE GENOMIC DNA]</scope>
    <source>
        <strain evidence="2">PN_DK_2014</strain>
    </source>
</reference>
<feature type="compositionally biased region" description="Polar residues" evidence="1">
    <location>
        <begin position="25"/>
        <end position="41"/>
    </location>
</feature>